<dbReference type="InterPro" id="IPR002048">
    <property type="entry name" value="EF_hand_dom"/>
</dbReference>
<name>A0A150GH93_GONPE</name>
<dbReference type="SUPFAM" id="SSF51092">
    <property type="entry name" value="Vitelline membrane outer protein-I (VMO-I)"/>
    <property type="match status" value="1"/>
</dbReference>
<keyword evidence="2" id="KW-0472">Membrane</keyword>
<dbReference type="GO" id="GO:0005509">
    <property type="term" value="F:calcium ion binding"/>
    <property type="evidence" value="ECO:0007669"/>
    <property type="project" value="InterPro"/>
</dbReference>
<reference evidence="5" key="1">
    <citation type="journal article" date="2016" name="Nat. Commun.">
        <title>The Gonium pectorale genome demonstrates co-option of cell cycle regulation during the evolution of multicellularity.</title>
        <authorList>
            <person name="Hanschen E.R."/>
            <person name="Marriage T.N."/>
            <person name="Ferris P.J."/>
            <person name="Hamaji T."/>
            <person name="Toyoda A."/>
            <person name="Fujiyama A."/>
            <person name="Neme R."/>
            <person name="Noguchi H."/>
            <person name="Minakuchi Y."/>
            <person name="Suzuki M."/>
            <person name="Kawai-Toyooka H."/>
            <person name="Smith D.R."/>
            <person name="Sparks H."/>
            <person name="Anderson J."/>
            <person name="Bakaric R."/>
            <person name="Luria V."/>
            <person name="Karger A."/>
            <person name="Kirschner M.W."/>
            <person name="Durand P.M."/>
            <person name="Michod R.E."/>
            <person name="Nozaki H."/>
            <person name="Olson B.J."/>
        </authorList>
    </citation>
    <scope>NUCLEOTIDE SEQUENCE [LARGE SCALE GENOMIC DNA]</scope>
    <source>
        <strain evidence="5">NIES-2863</strain>
    </source>
</reference>
<keyword evidence="2" id="KW-1133">Transmembrane helix</keyword>
<dbReference type="PROSITE" id="PS00018">
    <property type="entry name" value="EF_HAND_1"/>
    <property type="match status" value="1"/>
</dbReference>
<evidence type="ECO:0000256" key="2">
    <source>
        <dbReference type="SAM" id="Phobius"/>
    </source>
</evidence>
<dbReference type="AlphaFoldDB" id="A0A150GH93"/>
<keyword evidence="5" id="KW-1185">Reference proteome</keyword>
<dbReference type="PANTHER" id="PTHR18841:SF0">
    <property type="entry name" value="VITELLINE MEMBRANE OUTER LAYER 1 HOMOLOG A-RELATED"/>
    <property type="match status" value="1"/>
</dbReference>
<accession>A0A150GH93</accession>
<keyword evidence="2" id="KW-0812">Transmembrane</keyword>
<organism evidence="4 5">
    <name type="scientific">Gonium pectorale</name>
    <name type="common">Green alga</name>
    <dbReference type="NCBI Taxonomy" id="33097"/>
    <lineage>
        <taxon>Eukaryota</taxon>
        <taxon>Viridiplantae</taxon>
        <taxon>Chlorophyta</taxon>
        <taxon>core chlorophytes</taxon>
        <taxon>Chlorophyceae</taxon>
        <taxon>CS clade</taxon>
        <taxon>Chlamydomonadales</taxon>
        <taxon>Volvocaceae</taxon>
        <taxon>Gonium</taxon>
    </lineage>
</organism>
<dbReference type="Gene3D" id="2.100.10.20">
    <property type="entry name" value="Vitelline membrane outer layer protein I (VOMI)"/>
    <property type="match status" value="1"/>
</dbReference>
<sequence>MSGVPAQDPAAQDDRTSAGRVKVNLGTEKPTGPQTIRTQSIMRQVGKGSVRRAKEIQGVLSELDRDHDGSIDVAELIDMVEGIVKSRRERRYMWFVIIALFVFAACTIGTIIGLTYAVVDALKDTEVTGSVMYVKGSVTDVVKVGSADFAVVNNVMVPRSAADAANPTNATSPSTVMQTAAFAGIRQPLSSRLPLETLFELKFLHVKGVGEAELGVNVNGVARVPLAGSVYGTVVRMITAAGTITLDGTVLTFSSQIADIFEEAGFRVSGSRRALLGDYLVFGFFNAIKDLTVFGIPSGQSSPSLPEKNYLMAIKADVSGGRDVYQPCTKSDAPNDLCVYSLAQTRRSLAAIGDDASSGAVARRVAQGTDTYLADIPGTVEVNGARWITYNETIVNWQGNTRTESYFAPYPGFRMVQLNNGADDIQTWQEQYDTSAPLTVLDYMFCRASDLPAGAKGMQLTNYILNFTYEGVDELAPTLYARRFKLTAKQPDTTDQVTVEYWDSPADNTPVKFHVQHPVLGDIIMEVTDFKTLTASSTEVASMQFAKPTTCPEKSSIPRLTSPYTYTIVDGADVETGMAARRRALAARDRMLASFQCENQPTISLYSGSFGPCQASLSAINYIFLQGSVSCAGTYGPISFAGSMTGSLCTLAADGCIQVDINVPSGNWLLNALKISDFTPVSACAVLDSTAQYITVQGYAKISMAVVKAEAYFYIKFSACCIWIDKITVEGYYYNIFGGSWGHMGSYTLMEKTFLRGSASQLTTELSYDASNINSWITVGDGPFGMWMDAKVCSSYEYSSGDPAKINYGLPIKTYQLRMDTNTGSGDKTALNGVKVTCSDDDTILVQDGLTGTWTSASASCSADGKFTAARMRIEAQKTGDNTAANSLQLKCDNGDAEVSVTEGYVGDWTGWATCPSGTYICGLQIKYQSSQGSKDDTAVNGAKIACCNAYNA</sequence>
<dbReference type="EMBL" id="LSYV01000025">
    <property type="protein sequence ID" value="KXZ48985.1"/>
    <property type="molecule type" value="Genomic_DNA"/>
</dbReference>
<dbReference type="PROSITE" id="PS50222">
    <property type="entry name" value="EF_HAND_2"/>
    <property type="match status" value="1"/>
</dbReference>
<evidence type="ECO:0000259" key="3">
    <source>
        <dbReference type="PROSITE" id="PS50222"/>
    </source>
</evidence>
<evidence type="ECO:0000256" key="1">
    <source>
        <dbReference type="SAM" id="MobiDB-lite"/>
    </source>
</evidence>
<evidence type="ECO:0000313" key="4">
    <source>
        <dbReference type="EMBL" id="KXZ48985.1"/>
    </source>
</evidence>
<dbReference type="InterPro" id="IPR036706">
    <property type="entry name" value="VOMI_sf"/>
</dbReference>
<dbReference type="InterPro" id="IPR005515">
    <property type="entry name" value="VOMI"/>
</dbReference>
<dbReference type="OrthoDB" id="6344411at2759"/>
<evidence type="ECO:0000313" key="5">
    <source>
        <dbReference type="Proteomes" id="UP000075714"/>
    </source>
</evidence>
<protein>
    <recommendedName>
        <fullName evidence="3">EF-hand domain-containing protein</fullName>
    </recommendedName>
</protein>
<comment type="caution">
    <text evidence="4">The sequence shown here is derived from an EMBL/GenBank/DDBJ whole genome shotgun (WGS) entry which is preliminary data.</text>
</comment>
<feature type="transmembrane region" description="Helical" evidence="2">
    <location>
        <begin position="92"/>
        <end position="119"/>
    </location>
</feature>
<dbReference type="InterPro" id="IPR018247">
    <property type="entry name" value="EF_Hand_1_Ca_BS"/>
</dbReference>
<dbReference type="GO" id="GO:0005615">
    <property type="term" value="C:extracellular space"/>
    <property type="evidence" value="ECO:0007669"/>
    <property type="project" value="TreeGrafter"/>
</dbReference>
<dbReference type="STRING" id="33097.A0A150GH93"/>
<proteinExistence type="predicted"/>
<gene>
    <name evidence="4" type="ORF">GPECTOR_24g275</name>
</gene>
<feature type="domain" description="EF-hand" evidence="3">
    <location>
        <begin position="51"/>
        <end position="86"/>
    </location>
</feature>
<feature type="region of interest" description="Disordered" evidence="1">
    <location>
        <begin position="1"/>
        <end position="34"/>
    </location>
</feature>
<dbReference type="Proteomes" id="UP000075714">
    <property type="component" value="Unassembled WGS sequence"/>
</dbReference>
<dbReference type="PANTHER" id="PTHR18841">
    <property type="entry name" value="VITELLINE MEMBRANE OUTER LAYER PROTEIN I-RELATED"/>
    <property type="match status" value="1"/>
</dbReference>
<dbReference type="SMART" id="SM00054">
    <property type="entry name" value="EFh"/>
    <property type="match status" value="1"/>
</dbReference>
<dbReference type="Pfam" id="PF03762">
    <property type="entry name" value="VOMI"/>
    <property type="match status" value="1"/>
</dbReference>